<evidence type="ECO:0000313" key="2">
    <source>
        <dbReference type="Proteomes" id="UP001203687"/>
    </source>
</evidence>
<protein>
    <recommendedName>
        <fullName evidence="3">Natural product</fullName>
    </recommendedName>
</protein>
<gene>
    <name evidence="1" type="ORF">MUY34_14930</name>
</gene>
<name>A0ABT0HC28_9FLAO</name>
<proteinExistence type="predicted"/>
<comment type="caution">
    <text evidence="1">The sequence shown here is derived from an EMBL/GenBank/DDBJ whole genome shotgun (WGS) entry which is preliminary data.</text>
</comment>
<evidence type="ECO:0008006" key="3">
    <source>
        <dbReference type="Google" id="ProtNLM"/>
    </source>
</evidence>
<dbReference type="RefSeq" id="WP_248413707.1">
    <property type="nucleotide sequence ID" value="NZ_JALPQF010000017.1"/>
</dbReference>
<sequence length="59" mass="6993">MKKLESLKGSKFELNTEELNLHGGRAAGPDYSMKYYTTYDTDCNECYDEEVYDICWYME</sequence>
<reference evidence="1" key="1">
    <citation type="submission" date="2022-04" db="EMBL/GenBank/DDBJ databases">
        <authorList>
            <person name="Ren T."/>
        </authorList>
    </citation>
    <scope>NUCLEOTIDE SEQUENCE</scope>
    <source>
        <strain evidence="1">F63249</strain>
    </source>
</reference>
<keyword evidence="2" id="KW-1185">Reference proteome</keyword>
<accession>A0ABT0HC28</accession>
<evidence type="ECO:0000313" key="1">
    <source>
        <dbReference type="EMBL" id="MCK8481926.1"/>
    </source>
</evidence>
<dbReference type="Proteomes" id="UP001203687">
    <property type="component" value="Unassembled WGS sequence"/>
</dbReference>
<dbReference type="EMBL" id="JALPQF010000017">
    <property type="protein sequence ID" value="MCK8481926.1"/>
    <property type="molecule type" value="Genomic_DNA"/>
</dbReference>
<organism evidence="1 2">
    <name type="scientific">Psychroserpens algicola</name>
    <dbReference type="NCBI Taxonomy" id="1719034"/>
    <lineage>
        <taxon>Bacteria</taxon>
        <taxon>Pseudomonadati</taxon>
        <taxon>Bacteroidota</taxon>
        <taxon>Flavobacteriia</taxon>
        <taxon>Flavobacteriales</taxon>
        <taxon>Flavobacteriaceae</taxon>
        <taxon>Psychroserpens</taxon>
    </lineage>
</organism>